<evidence type="ECO:0000256" key="2">
    <source>
        <dbReference type="ARBA" id="ARBA00022750"/>
    </source>
</evidence>
<evidence type="ECO:0000256" key="6">
    <source>
        <dbReference type="SAM" id="Phobius"/>
    </source>
</evidence>
<dbReference type="InterPro" id="IPR001461">
    <property type="entry name" value="Aspartic_peptidase_A1"/>
</dbReference>
<keyword evidence="9" id="KW-1185">Reference proteome</keyword>
<keyword evidence="6" id="KW-0812">Transmembrane</keyword>
<dbReference type="PANTHER" id="PTHR47966:SF51">
    <property type="entry name" value="BETA-SITE APP-CLEAVING ENZYME, ISOFORM A-RELATED"/>
    <property type="match status" value="1"/>
</dbReference>
<evidence type="ECO:0000256" key="5">
    <source>
        <dbReference type="SAM" id="MobiDB-lite"/>
    </source>
</evidence>
<evidence type="ECO:0000313" key="9">
    <source>
        <dbReference type="Proteomes" id="UP000688137"/>
    </source>
</evidence>
<evidence type="ECO:0000256" key="1">
    <source>
        <dbReference type="ARBA" id="ARBA00022670"/>
    </source>
</evidence>
<keyword evidence="1" id="KW-0645">Protease</keyword>
<dbReference type="GO" id="GO:0006508">
    <property type="term" value="P:proteolysis"/>
    <property type="evidence" value="ECO:0007669"/>
    <property type="project" value="UniProtKB-KW"/>
</dbReference>
<dbReference type="PANTHER" id="PTHR47966">
    <property type="entry name" value="BETA-SITE APP-CLEAVING ENZYME, ISOFORM A-RELATED"/>
    <property type="match status" value="1"/>
</dbReference>
<feature type="transmembrane region" description="Helical" evidence="6">
    <location>
        <begin position="354"/>
        <end position="376"/>
    </location>
</feature>
<comment type="caution">
    <text evidence="8">The sequence shown here is derived from an EMBL/GenBank/DDBJ whole genome shotgun (WGS) entry which is preliminary data.</text>
</comment>
<keyword evidence="3" id="KW-0378">Hydrolase</keyword>
<dbReference type="InterPro" id="IPR034164">
    <property type="entry name" value="Pepsin-like_dom"/>
</dbReference>
<dbReference type="GO" id="GO:0004190">
    <property type="term" value="F:aspartic-type endopeptidase activity"/>
    <property type="evidence" value="ECO:0007669"/>
    <property type="project" value="UniProtKB-KW"/>
</dbReference>
<gene>
    <name evidence="8" type="ORF">PPRIM_AZ9-3.1.T1130037</name>
</gene>
<feature type="domain" description="Peptidase A1" evidence="7">
    <location>
        <begin position="22"/>
        <end position="331"/>
    </location>
</feature>
<evidence type="ECO:0000256" key="3">
    <source>
        <dbReference type="ARBA" id="ARBA00022801"/>
    </source>
</evidence>
<keyword evidence="2" id="KW-0064">Aspartyl protease</keyword>
<keyword evidence="4" id="KW-1015">Disulfide bond</keyword>
<feature type="region of interest" description="Disordered" evidence="5">
    <location>
        <begin position="386"/>
        <end position="413"/>
    </location>
</feature>
<dbReference type="EMBL" id="CAJJDM010000116">
    <property type="protein sequence ID" value="CAD8100665.1"/>
    <property type="molecule type" value="Genomic_DNA"/>
</dbReference>
<dbReference type="FunFam" id="2.40.70.10:FF:000217">
    <property type="entry name" value="Chromosome 16, whole genome shotgun sequence"/>
    <property type="match status" value="1"/>
</dbReference>
<evidence type="ECO:0000313" key="8">
    <source>
        <dbReference type="EMBL" id="CAD8100665.1"/>
    </source>
</evidence>
<reference evidence="8" key="1">
    <citation type="submission" date="2021-01" db="EMBL/GenBank/DDBJ databases">
        <authorList>
            <consortium name="Genoscope - CEA"/>
            <person name="William W."/>
        </authorList>
    </citation>
    <scope>NUCLEOTIDE SEQUENCE</scope>
</reference>
<dbReference type="PROSITE" id="PS51767">
    <property type="entry name" value="PEPTIDASE_A1"/>
    <property type="match status" value="1"/>
</dbReference>
<organism evidence="8 9">
    <name type="scientific">Paramecium primaurelia</name>
    <dbReference type="NCBI Taxonomy" id="5886"/>
    <lineage>
        <taxon>Eukaryota</taxon>
        <taxon>Sar</taxon>
        <taxon>Alveolata</taxon>
        <taxon>Ciliophora</taxon>
        <taxon>Intramacronucleata</taxon>
        <taxon>Oligohymenophorea</taxon>
        <taxon>Peniculida</taxon>
        <taxon>Parameciidae</taxon>
        <taxon>Paramecium</taxon>
    </lineage>
</organism>
<evidence type="ECO:0000259" key="7">
    <source>
        <dbReference type="PROSITE" id="PS51767"/>
    </source>
</evidence>
<dbReference type="FunFam" id="2.40.70.10:FF:000201">
    <property type="entry name" value="Uncharacterized protein"/>
    <property type="match status" value="1"/>
</dbReference>
<proteinExistence type="predicted"/>
<keyword evidence="6" id="KW-1133">Transmembrane helix</keyword>
<dbReference type="AlphaFoldDB" id="A0A8S1PCB2"/>
<feature type="disulfide bond" evidence="4">
    <location>
        <begin position="254"/>
        <end position="294"/>
    </location>
</feature>
<protein>
    <recommendedName>
        <fullName evidence="7">Peptidase A1 domain-containing protein</fullName>
    </recommendedName>
</protein>
<evidence type="ECO:0000256" key="4">
    <source>
        <dbReference type="PIRSR" id="PIRSR601461-2"/>
    </source>
</evidence>
<dbReference type="Proteomes" id="UP000688137">
    <property type="component" value="Unassembled WGS sequence"/>
</dbReference>
<dbReference type="InterPro" id="IPR033121">
    <property type="entry name" value="PEPTIDASE_A1"/>
</dbReference>
<dbReference type="Pfam" id="PF00026">
    <property type="entry name" value="Asp"/>
    <property type="match status" value="1"/>
</dbReference>
<name>A0A8S1PCB2_PARPR</name>
<accession>A0A8S1PCB2</accession>
<dbReference type="OMA" id="SDTLWIF"/>
<dbReference type="CDD" id="cd05471">
    <property type="entry name" value="pepsin_like"/>
    <property type="match status" value="1"/>
</dbReference>
<feature type="compositionally biased region" description="Polar residues" evidence="5">
    <location>
        <begin position="386"/>
        <end position="397"/>
    </location>
</feature>
<sequence>MLIFIIAFVQSLDIQLINLQQVYYSVPITANNFTYNLIVDTGSDTLWIFGKQNNRRKYYECNQCQAIMQKRLDYGLGSIYGTQFTQLFEFANRSLNLSVVEVQIVQDLDSLIADGIIGLSKQYPDSDANLIDLLYNHKIIDSKQFGLLLDDQICSVNSLLTLGKPNQSNYVGQLQYINTTKSELWNVYANSVFIFNGTHQQMLESNKQLILFDSGTSKIMLSSKKFHSLHNIFNDDYNLNCEQVKHNYFHELVCHFTTQFPHLILNINSQLNLTLLPQDYISYCGYNYFLQYRCYLNFQNLDNDDEIILGVVFLQKYYTHYDLQTQQIGIAQSNYYKRDKINLTQLGNQYNYNMLYLSLMSIPILILFMILSMNIIKWRQNQDQISQSNESNHQSRGQEQEMEPIKFSVQSAR</sequence>
<keyword evidence="6" id="KW-0472">Membrane</keyword>